<dbReference type="Pfam" id="PF00072">
    <property type="entry name" value="Response_reg"/>
    <property type="match status" value="1"/>
</dbReference>
<dbReference type="RefSeq" id="WP_211422832.1">
    <property type="nucleotide sequence ID" value="NZ_CP072642.1"/>
</dbReference>
<dbReference type="Gene3D" id="3.40.50.2300">
    <property type="match status" value="1"/>
</dbReference>
<name>A0ABX8B493_9BACT</name>
<dbReference type="EMBL" id="CP072642">
    <property type="protein sequence ID" value="QUV94545.1"/>
    <property type="molecule type" value="Genomic_DNA"/>
</dbReference>
<evidence type="ECO:0000259" key="3">
    <source>
        <dbReference type="PROSITE" id="PS50110"/>
    </source>
</evidence>
<sequence>MKMPVLLLVDDDELVLELLNDILQDEFTVVTATDGPSALEKLRSLSALDGVITDFDMPHMSGLELMWRIRQRYPTLPMVGLSGTLRSHHQIAGRCPEGAVFLQKPFEVSELLTLARRLFQPPGNQDYAGRTQL</sequence>
<dbReference type="Proteomes" id="UP000677668">
    <property type="component" value="Chromosome 1"/>
</dbReference>
<protein>
    <submittedName>
        <fullName evidence="4">Response regulator</fullName>
    </submittedName>
</protein>
<dbReference type="InterPro" id="IPR001789">
    <property type="entry name" value="Sig_transdc_resp-reg_receiver"/>
</dbReference>
<dbReference type="SMART" id="SM00448">
    <property type="entry name" value="REC"/>
    <property type="match status" value="1"/>
</dbReference>
<dbReference type="CDD" id="cd00156">
    <property type="entry name" value="REC"/>
    <property type="match status" value="1"/>
</dbReference>
<dbReference type="PANTHER" id="PTHR44591:SF3">
    <property type="entry name" value="RESPONSE REGULATORY DOMAIN-CONTAINING PROTEIN"/>
    <property type="match status" value="1"/>
</dbReference>
<reference evidence="4 5" key="1">
    <citation type="submission" date="2021-03" db="EMBL/GenBank/DDBJ databases">
        <title>Genomic and phenotypic characterization of Chloracidobacterium isolates provides evidence for multiple species.</title>
        <authorList>
            <person name="Saini M.K."/>
            <person name="Costas A.M.G."/>
            <person name="Tank M."/>
            <person name="Bryant D.A."/>
        </authorList>
    </citation>
    <scope>NUCLEOTIDE SEQUENCE [LARGE SCALE GENOMIC DNA]</scope>
    <source>
        <strain evidence="4 5">N</strain>
    </source>
</reference>
<feature type="modified residue" description="4-aspartylphosphate" evidence="2">
    <location>
        <position position="54"/>
    </location>
</feature>
<dbReference type="InterPro" id="IPR011006">
    <property type="entry name" value="CheY-like_superfamily"/>
</dbReference>
<proteinExistence type="predicted"/>
<accession>A0ABX8B493</accession>
<evidence type="ECO:0000256" key="1">
    <source>
        <dbReference type="ARBA" id="ARBA00022553"/>
    </source>
</evidence>
<dbReference type="PANTHER" id="PTHR44591">
    <property type="entry name" value="STRESS RESPONSE REGULATOR PROTEIN 1"/>
    <property type="match status" value="1"/>
</dbReference>
<feature type="domain" description="Response regulatory" evidence="3">
    <location>
        <begin position="5"/>
        <end position="119"/>
    </location>
</feature>
<dbReference type="SUPFAM" id="SSF52172">
    <property type="entry name" value="CheY-like"/>
    <property type="match status" value="1"/>
</dbReference>
<organism evidence="4 5">
    <name type="scientific">Chloracidobacterium sp. N</name>
    <dbReference type="NCBI Taxonomy" id="2821540"/>
    <lineage>
        <taxon>Bacteria</taxon>
        <taxon>Pseudomonadati</taxon>
        <taxon>Acidobacteriota</taxon>
        <taxon>Terriglobia</taxon>
        <taxon>Terriglobales</taxon>
        <taxon>Acidobacteriaceae</taxon>
        <taxon>Chloracidobacterium</taxon>
        <taxon>Chloracidobacterium aggregatum</taxon>
    </lineage>
</organism>
<dbReference type="PROSITE" id="PS50110">
    <property type="entry name" value="RESPONSE_REGULATORY"/>
    <property type="match status" value="1"/>
</dbReference>
<gene>
    <name evidence="4" type="ORF">J8C05_03615</name>
</gene>
<evidence type="ECO:0000256" key="2">
    <source>
        <dbReference type="PROSITE-ProRule" id="PRU00169"/>
    </source>
</evidence>
<evidence type="ECO:0000313" key="4">
    <source>
        <dbReference type="EMBL" id="QUV94545.1"/>
    </source>
</evidence>
<keyword evidence="1 2" id="KW-0597">Phosphoprotein</keyword>
<evidence type="ECO:0000313" key="5">
    <source>
        <dbReference type="Proteomes" id="UP000677668"/>
    </source>
</evidence>
<keyword evidence="5" id="KW-1185">Reference proteome</keyword>
<dbReference type="InterPro" id="IPR050595">
    <property type="entry name" value="Bact_response_regulator"/>
</dbReference>